<gene>
    <name evidence="1" type="ORF">EO157G_3490</name>
</gene>
<evidence type="ECO:0000313" key="2">
    <source>
        <dbReference type="Proteomes" id="UP000321352"/>
    </source>
</evidence>
<sequence>MSLQSALKEAKKIHEYMIMVQEGSVPGVYKTSDTEFFVKDRDDYDESEICAETLVLHTDTGDSDNCEYHMYNQYISYCRNEDITIYNTDSDADDTIIPYSVLEGPWDSEEYYFQNSTLYNEEELDVIVIMWYFKSIGSDSFYFDYEYVENTVGEDNVITKCTG</sequence>
<dbReference type="EMBL" id="LC494302">
    <property type="protein sequence ID" value="BBM61938.1"/>
    <property type="molecule type" value="Genomic_DNA"/>
</dbReference>
<accession>A0A5A4U692</accession>
<reference evidence="1 2" key="1">
    <citation type="submission" date="2019-07" db="EMBL/GenBank/DDBJ databases">
        <title>Whole genome analysis of E. coli Jumbo phage.</title>
        <authorList>
            <person name="Azam A.H."/>
            <person name="Oishi K."/>
            <person name="Miyanaga K."/>
            <person name="Tanji Y."/>
        </authorList>
    </citation>
    <scope>NUCLEOTIDE SEQUENCE [LARGE SCALE GENOMIC DNA]</scope>
    <source>
        <strain evidence="1 2">SP27</strain>
    </source>
</reference>
<proteinExistence type="predicted"/>
<dbReference type="Proteomes" id="UP000321352">
    <property type="component" value="Segment"/>
</dbReference>
<organism evidence="1 2">
    <name type="scientific">Escherichia phage SP27</name>
    <dbReference type="NCBI Taxonomy" id="2495557"/>
    <lineage>
        <taxon>Viruses</taxon>
        <taxon>Duplodnaviria</taxon>
        <taxon>Heunggongvirae</taxon>
        <taxon>Uroviricota</taxon>
        <taxon>Caudoviricetes</taxon>
        <taxon>Asteriusvirus</taxon>
        <taxon>Asteriusvirus PBECO4</taxon>
    </lineage>
</organism>
<evidence type="ECO:0000313" key="1">
    <source>
        <dbReference type="EMBL" id="BBM61938.1"/>
    </source>
</evidence>
<protein>
    <submittedName>
        <fullName evidence="1">Uncharacterized protein</fullName>
    </submittedName>
</protein>
<name>A0A5A4U692_9CAUD</name>